<protein>
    <submittedName>
        <fullName evidence="6">DNA-binding transcriptional LysR family regulator</fullName>
    </submittedName>
</protein>
<dbReference type="SUPFAM" id="SSF53850">
    <property type="entry name" value="Periplasmic binding protein-like II"/>
    <property type="match status" value="1"/>
</dbReference>
<dbReference type="EMBL" id="JAFBEV010000015">
    <property type="protein sequence ID" value="MBM7658342.1"/>
    <property type="molecule type" value="Genomic_DNA"/>
</dbReference>
<proteinExistence type="inferred from homology"/>
<name>A0ABS2Q979_9BACL</name>
<dbReference type="PROSITE" id="PS50931">
    <property type="entry name" value="HTH_LYSR"/>
    <property type="match status" value="1"/>
</dbReference>
<dbReference type="PRINTS" id="PR00039">
    <property type="entry name" value="HTHLYSR"/>
</dbReference>
<evidence type="ECO:0000313" key="6">
    <source>
        <dbReference type="EMBL" id="MBM7658342.1"/>
    </source>
</evidence>
<evidence type="ECO:0000256" key="3">
    <source>
        <dbReference type="ARBA" id="ARBA00023125"/>
    </source>
</evidence>
<dbReference type="PANTHER" id="PTHR30419">
    <property type="entry name" value="HTH-TYPE TRANSCRIPTIONAL REGULATOR YBHD"/>
    <property type="match status" value="1"/>
</dbReference>
<keyword evidence="4" id="KW-0804">Transcription</keyword>
<keyword evidence="3 6" id="KW-0238">DNA-binding</keyword>
<dbReference type="InterPro" id="IPR036388">
    <property type="entry name" value="WH-like_DNA-bd_sf"/>
</dbReference>
<keyword evidence="2" id="KW-0805">Transcription regulation</keyword>
<organism evidence="6 7">
    <name type="scientific">Sporolactobacillus spathodeae</name>
    <dbReference type="NCBI Taxonomy" id="1465502"/>
    <lineage>
        <taxon>Bacteria</taxon>
        <taxon>Bacillati</taxon>
        <taxon>Bacillota</taxon>
        <taxon>Bacilli</taxon>
        <taxon>Bacillales</taxon>
        <taxon>Sporolactobacillaceae</taxon>
        <taxon>Sporolactobacillus</taxon>
    </lineage>
</organism>
<dbReference type="RefSeq" id="WP_205006906.1">
    <property type="nucleotide sequence ID" value="NZ_CBCRXA010000008.1"/>
</dbReference>
<dbReference type="InterPro" id="IPR050950">
    <property type="entry name" value="HTH-type_LysR_regulators"/>
</dbReference>
<accession>A0ABS2Q979</accession>
<dbReference type="Proteomes" id="UP000823201">
    <property type="component" value="Unassembled WGS sequence"/>
</dbReference>
<feature type="domain" description="HTH lysR-type" evidence="5">
    <location>
        <begin position="1"/>
        <end position="58"/>
    </location>
</feature>
<dbReference type="Gene3D" id="1.10.10.10">
    <property type="entry name" value="Winged helix-like DNA-binding domain superfamily/Winged helix DNA-binding domain"/>
    <property type="match status" value="1"/>
</dbReference>
<dbReference type="Pfam" id="PF00126">
    <property type="entry name" value="HTH_1"/>
    <property type="match status" value="1"/>
</dbReference>
<comment type="similarity">
    <text evidence="1">Belongs to the LysR transcriptional regulatory family.</text>
</comment>
<evidence type="ECO:0000259" key="5">
    <source>
        <dbReference type="PROSITE" id="PS50931"/>
    </source>
</evidence>
<evidence type="ECO:0000256" key="4">
    <source>
        <dbReference type="ARBA" id="ARBA00023163"/>
    </source>
</evidence>
<comment type="caution">
    <text evidence="6">The sequence shown here is derived from an EMBL/GenBank/DDBJ whole genome shotgun (WGS) entry which is preliminary data.</text>
</comment>
<dbReference type="PANTHER" id="PTHR30419:SF28">
    <property type="entry name" value="HTH-TYPE TRANSCRIPTIONAL REGULATOR BSDA"/>
    <property type="match status" value="1"/>
</dbReference>
<keyword evidence="7" id="KW-1185">Reference proteome</keyword>
<dbReference type="GO" id="GO:0003677">
    <property type="term" value="F:DNA binding"/>
    <property type="evidence" value="ECO:0007669"/>
    <property type="project" value="UniProtKB-KW"/>
</dbReference>
<dbReference type="Gene3D" id="3.40.190.290">
    <property type="match status" value="1"/>
</dbReference>
<dbReference type="SUPFAM" id="SSF46785">
    <property type="entry name" value="Winged helix' DNA-binding domain"/>
    <property type="match status" value="1"/>
</dbReference>
<evidence type="ECO:0000256" key="1">
    <source>
        <dbReference type="ARBA" id="ARBA00009437"/>
    </source>
</evidence>
<dbReference type="Pfam" id="PF03466">
    <property type="entry name" value="LysR_substrate"/>
    <property type="match status" value="1"/>
</dbReference>
<dbReference type="InterPro" id="IPR000847">
    <property type="entry name" value="LysR_HTH_N"/>
</dbReference>
<gene>
    <name evidence="6" type="ORF">JOC27_001795</name>
</gene>
<sequence>MDLLQLKYFQTVAHLEHMTRAAHILSIAQPSLSQTIRRLEEEIGVPLFERKGRRIKLNRYGKIFLDKTEAAFSLLQEAKQQVSDLANVKEDSISLAVMRTPLIPDLLSSFRKQHPFVRFRVKQISRRLISQQLESGEVDICISPYPGHENHPYNRVLLLNDEIYVVVPKSHRLAQQTSVDLRDVAHEPFVLKADGAFRETTDRYCRMAGFQPDIAFEVDDSLSIRGLVREGLGIAFFSSLTLHAVEDASIVPLKITRPHCYRTISLAWNQEHYHPPIVRQFYDFILDYFARLNKDLRVNQDDK</sequence>
<evidence type="ECO:0000313" key="7">
    <source>
        <dbReference type="Proteomes" id="UP000823201"/>
    </source>
</evidence>
<reference evidence="6 7" key="1">
    <citation type="submission" date="2021-01" db="EMBL/GenBank/DDBJ databases">
        <title>Genomic Encyclopedia of Type Strains, Phase IV (KMG-IV): sequencing the most valuable type-strain genomes for metagenomic binning, comparative biology and taxonomic classification.</title>
        <authorList>
            <person name="Goeker M."/>
        </authorList>
    </citation>
    <scope>NUCLEOTIDE SEQUENCE [LARGE SCALE GENOMIC DNA]</scope>
    <source>
        <strain evidence="6 7">DSM 100968</strain>
    </source>
</reference>
<evidence type="ECO:0000256" key="2">
    <source>
        <dbReference type="ARBA" id="ARBA00023015"/>
    </source>
</evidence>
<dbReference type="InterPro" id="IPR036390">
    <property type="entry name" value="WH_DNA-bd_sf"/>
</dbReference>
<dbReference type="InterPro" id="IPR005119">
    <property type="entry name" value="LysR_subst-bd"/>
</dbReference>